<sequence length="119" mass="13993">MFICYRYHNWMKSPELQQLTASEPLSLEEEYRMQQSWSEDEDKCTFIILDRLIYEVSKDEIAAMIGDTNLFFHSSEDCEDCVKVAEAEIMIAEVASRGKRRGWEALLLMLRYGDKLLLI</sequence>
<dbReference type="AlphaFoldDB" id="A0A7R9EDV4"/>
<organism evidence="3">
    <name type="scientific">Timema monikensis</name>
    <dbReference type="NCBI Taxonomy" id="170555"/>
    <lineage>
        <taxon>Eukaryota</taxon>
        <taxon>Metazoa</taxon>
        <taxon>Ecdysozoa</taxon>
        <taxon>Arthropoda</taxon>
        <taxon>Hexapoda</taxon>
        <taxon>Insecta</taxon>
        <taxon>Pterygota</taxon>
        <taxon>Neoptera</taxon>
        <taxon>Polyneoptera</taxon>
        <taxon>Phasmatodea</taxon>
        <taxon>Timematodea</taxon>
        <taxon>Timematoidea</taxon>
        <taxon>Timematidae</taxon>
        <taxon>Timema</taxon>
    </lineage>
</organism>
<protein>
    <submittedName>
        <fullName evidence="3">Uncharacterized protein</fullName>
    </submittedName>
</protein>
<gene>
    <name evidence="3" type="ORF">TMSB3V08_LOCUS7935</name>
</gene>
<evidence type="ECO:0000256" key="2">
    <source>
        <dbReference type="ARBA" id="ARBA00023315"/>
    </source>
</evidence>
<keyword evidence="1" id="KW-0808">Transferase</keyword>
<dbReference type="PANTHER" id="PTHR13256:SF16">
    <property type="entry name" value="ALPHA_BETA-TUBULIN-N-ACETYLTRANSFERASE 9"/>
    <property type="match status" value="1"/>
</dbReference>
<name>A0A7R9EDV4_9NEOP</name>
<reference evidence="3" key="1">
    <citation type="submission" date="2020-11" db="EMBL/GenBank/DDBJ databases">
        <authorList>
            <person name="Tran Van P."/>
        </authorList>
    </citation>
    <scope>NUCLEOTIDE SEQUENCE</scope>
</reference>
<dbReference type="GO" id="GO:0008080">
    <property type="term" value="F:N-acetyltransferase activity"/>
    <property type="evidence" value="ECO:0007669"/>
    <property type="project" value="InterPro"/>
</dbReference>
<evidence type="ECO:0000256" key="1">
    <source>
        <dbReference type="ARBA" id="ARBA00022679"/>
    </source>
</evidence>
<dbReference type="EMBL" id="OB794850">
    <property type="protein sequence ID" value="CAD7431194.1"/>
    <property type="molecule type" value="Genomic_DNA"/>
</dbReference>
<dbReference type="Gene3D" id="3.40.630.30">
    <property type="match status" value="1"/>
</dbReference>
<keyword evidence="2" id="KW-0012">Acyltransferase</keyword>
<evidence type="ECO:0000313" key="3">
    <source>
        <dbReference type="EMBL" id="CAD7431194.1"/>
    </source>
</evidence>
<accession>A0A7R9EDV4</accession>
<dbReference type="InterPro" id="IPR039135">
    <property type="entry name" value="NAT9-like"/>
</dbReference>
<dbReference type="PANTHER" id="PTHR13256">
    <property type="entry name" value="N-ACETYLTRANSFERASE 9"/>
    <property type="match status" value="1"/>
</dbReference>
<proteinExistence type="predicted"/>